<evidence type="ECO:0000256" key="1">
    <source>
        <dbReference type="SAM" id="MobiDB-lite"/>
    </source>
</evidence>
<dbReference type="AlphaFoldDB" id="A0ABC9AJK1"/>
<dbReference type="EMBL" id="OZ075131">
    <property type="protein sequence ID" value="CAL4980420.1"/>
    <property type="molecule type" value="Genomic_DNA"/>
</dbReference>
<dbReference type="Proteomes" id="UP001497457">
    <property type="component" value="Chromosome 21rd"/>
</dbReference>
<dbReference type="InterPro" id="IPR007658">
    <property type="entry name" value="DUF594"/>
</dbReference>
<sequence length="749" mass="84349">MGFTGAVQWWEEWQLRVLVLASLFIQFFLFFTASLRKYSIPAWFRFVIWLAYLGSDAVAIYALAVLFNRQKQQEWVSTHRSSYSLQVLWAPILLIHLGGQDGITAYNIEDNELWTRHVLTAISQVTVAVYVFSKSWSGDDFILQAAILLFIFGTGKCLLKPWDLKRVSINSLVDSFGSRRSGGISSFDQYIGVVTQHFQGMHSLLRAIVQQVQAGNNRSVNSEALHPDGGESFRLIIWKPYRLLVDLTPSYSARFEYLKYIVCYPGKAHLLVRCGLSETFDRLYTKKWLELPGSPAEPTFPELGRRGLTWLFLSFDGIIFLVRLTMASNLGYCLALFQKGNKQAYNQTDVKITFALLYPPAILDLVIPWILAAIRAAKFLNWLPPWPDHVAQYNLIGYLARNRKHWILRKLPRFVKDFIDQLWSMKPYNSSGDITELVANHVTAGWWQIHGIDSYHRFNDSRGQWTLGREGLLGFLGWSVRRPFDESLLLWHLATDLICFEFHHNMATPPATTRQQRQAAACRSRAMSNYMAYLLFINPEMLIPGARRSLFRDAYEELEGIIIPPDDGQPLPGAQEELVIASIIRRLRQTEGSSSGSGSGVADDAWKVTKVLIGLHEQEDDVDKVWRVVQGVWVEMLCFSAGRCRGYLHAKSMGSGGQYLSYVWLLLCYMGMETLAEKMQRTDLQHQETHEAGTGTAAVPRSAVPARSPGGGGGGQRPSPPAPVPIQTSTSPASAAGAGDNNDVVLTID</sequence>
<feature type="compositionally biased region" description="Low complexity" evidence="1">
    <location>
        <begin position="728"/>
        <end position="739"/>
    </location>
</feature>
<organism evidence="4 5">
    <name type="scientific">Urochloa decumbens</name>
    <dbReference type="NCBI Taxonomy" id="240449"/>
    <lineage>
        <taxon>Eukaryota</taxon>
        <taxon>Viridiplantae</taxon>
        <taxon>Streptophyta</taxon>
        <taxon>Embryophyta</taxon>
        <taxon>Tracheophyta</taxon>
        <taxon>Spermatophyta</taxon>
        <taxon>Magnoliopsida</taxon>
        <taxon>Liliopsida</taxon>
        <taxon>Poales</taxon>
        <taxon>Poaceae</taxon>
        <taxon>PACMAD clade</taxon>
        <taxon>Panicoideae</taxon>
        <taxon>Panicodae</taxon>
        <taxon>Paniceae</taxon>
        <taxon>Melinidinae</taxon>
        <taxon>Urochloa</taxon>
    </lineage>
</organism>
<evidence type="ECO:0000259" key="3">
    <source>
        <dbReference type="Pfam" id="PF13968"/>
    </source>
</evidence>
<feature type="compositionally biased region" description="Basic and acidic residues" evidence="1">
    <location>
        <begin position="681"/>
        <end position="691"/>
    </location>
</feature>
<dbReference type="InterPro" id="IPR025315">
    <property type="entry name" value="DUF4220"/>
</dbReference>
<keyword evidence="5" id="KW-1185">Reference proteome</keyword>
<evidence type="ECO:0000256" key="2">
    <source>
        <dbReference type="SAM" id="Phobius"/>
    </source>
</evidence>
<feature type="transmembrane region" description="Helical" evidence="2">
    <location>
        <begin position="43"/>
        <end position="67"/>
    </location>
</feature>
<feature type="transmembrane region" description="Helical" evidence="2">
    <location>
        <begin position="141"/>
        <end position="159"/>
    </location>
</feature>
<protein>
    <recommendedName>
        <fullName evidence="3">DUF4220 domain-containing protein</fullName>
    </recommendedName>
</protein>
<gene>
    <name evidence="4" type="ORF">URODEC1_LOCUS55658</name>
</gene>
<keyword evidence="2" id="KW-0472">Membrane</keyword>
<accession>A0ABC9AJK1</accession>
<evidence type="ECO:0000313" key="5">
    <source>
        <dbReference type="Proteomes" id="UP001497457"/>
    </source>
</evidence>
<feature type="transmembrane region" description="Helical" evidence="2">
    <location>
        <begin position="352"/>
        <end position="374"/>
    </location>
</feature>
<feature type="domain" description="DUF4220" evidence="3">
    <location>
        <begin position="49"/>
        <end position="399"/>
    </location>
</feature>
<name>A0ABC9AJK1_9POAL</name>
<feature type="transmembrane region" description="Helical" evidence="2">
    <location>
        <begin position="118"/>
        <end position="135"/>
    </location>
</feature>
<keyword evidence="2" id="KW-1133">Transmembrane helix</keyword>
<evidence type="ECO:0000313" key="4">
    <source>
        <dbReference type="EMBL" id="CAL4980420.1"/>
    </source>
</evidence>
<keyword evidence="2" id="KW-0812">Transmembrane</keyword>
<dbReference type="Pfam" id="PF13968">
    <property type="entry name" value="DUF4220"/>
    <property type="match status" value="1"/>
</dbReference>
<dbReference type="PANTHER" id="PTHR31325">
    <property type="entry name" value="OS01G0798800 PROTEIN-RELATED"/>
    <property type="match status" value="1"/>
</dbReference>
<proteinExistence type="predicted"/>
<reference evidence="4 5" key="2">
    <citation type="submission" date="2024-10" db="EMBL/GenBank/DDBJ databases">
        <authorList>
            <person name="Ryan C."/>
        </authorList>
    </citation>
    <scope>NUCLEOTIDE SEQUENCE [LARGE SCALE GENOMIC DNA]</scope>
</reference>
<feature type="transmembrane region" description="Helical" evidence="2">
    <location>
        <begin position="13"/>
        <end position="31"/>
    </location>
</feature>
<feature type="region of interest" description="Disordered" evidence="1">
    <location>
        <begin position="681"/>
        <end position="749"/>
    </location>
</feature>
<dbReference type="Pfam" id="PF04578">
    <property type="entry name" value="DUF594"/>
    <property type="match status" value="1"/>
</dbReference>
<reference evidence="5" key="1">
    <citation type="submission" date="2024-06" db="EMBL/GenBank/DDBJ databases">
        <authorList>
            <person name="Ryan C."/>
        </authorList>
    </citation>
    <scope>NUCLEOTIDE SEQUENCE [LARGE SCALE GENOMIC DNA]</scope>
</reference>